<dbReference type="Pfam" id="PF18443">
    <property type="entry name" value="Tli4_N"/>
    <property type="match status" value="1"/>
</dbReference>
<feature type="signal peptide" evidence="1">
    <location>
        <begin position="1"/>
        <end position="20"/>
    </location>
</feature>
<evidence type="ECO:0000313" key="5">
    <source>
        <dbReference type="Proteomes" id="UP000683428"/>
    </source>
</evidence>
<feature type="domain" description="Tle cognate immunity protein 4 N-terminal" evidence="3">
    <location>
        <begin position="32"/>
        <end position="135"/>
    </location>
</feature>
<dbReference type="InterPro" id="IPR041290">
    <property type="entry name" value="Tli4_C"/>
</dbReference>
<evidence type="ECO:0000259" key="2">
    <source>
        <dbReference type="Pfam" id="PF18426"/>
    </source>
</evidence>
<dbReference type="InterPro" id="IPR040761">
    <property type="entry name" value="Tli4_N"/>
</dbReference>
<evidence type="ECO:0008006" key="6">
    <source>
        <dbReference type="Google" id="ProtNLM"/>
    </source>
</evidence>
<accession>A0A975XVX8</accession>
<keyword evidence="5" id="KW-1185">Reference proteome</keyword>
<name>A0A975XVX8_9RHOO</name>
<gene>
    <name evidence="4" type="ORF">Azoinq_06935</name>
</gene>
<dbReference type="AlphaFoldDB" id="A0A975XVX8"/>
<protein>
    <recommendedName>
        <fullName evidence="6">Tle cognate immunity protein 4 C-terminal domain-containing protein</fullName>
    </recommendedName>
</protein>
<evidence type="ECO:0000259" key="3">
    <source>
        <dbReference type="Pfam" id="PF18443"/>
    </source>
</evidence>
<keyword evidence="1" id="KW-0732">Signal</keyword>
<reference evidence="4" key="1">
    <citation type="submission" date="2020-11" db="EMBL/GenBank/DDBJ databases">
        <title>Azospira inquinata sp. nov.</title>
        <authorList>
            <person name="Moe W.M."/>
            <person name="Mikes M.C."/>
        </authorList>
    </citation>
    <scope>NUCLEOTIDE SEQUENCE</scope>
    <source>
        <strain evidence="4">Azo-3</strain>
    </source>
</reference>
<dbReference type="Proteomes" id="UP000683428">
    <property type="component" value="Chromosome"/>
</dbReference>
<dbReference type="RefSeq" id="WP_216130621.1">
    <property type="nucleotide sequence ID" value="NZ_CP064782.1"/>
</dbReference>
<proteinExistence type="predicted"/>
<dbReference type="EMBL" id="CP064782">
    <property type="protein sequence ID" value="QWT50313.1"/>
    <property type="molecule type" value="Genomic_DNA"/>
</dbReference>
<evidence type="ECO:0000313" key="4">
    <source>
        <dbReference type="EMBL" id="QWT50313.1"/>
    </source>
</evidence>
<feature type="chain" id="PRO_5037722157" description="Tle cognate immunity protein 4 C-terminal domain-containing protein" evidence="1">
    <location>
        <begin position="21"/>
        <end position="326"/>
    </location>
</feature>
<dbReference type="KEGG" id="aiq:Azoinq_06935"/>
<evidence type="ECO:0000256" key="1">
    <source>
        <dbReference type="SAM" id="SignalP"/>
    </source>
</evidence>
<organism evidence="4 5">
    <name type="scientific">Azospira inquinata</name>
    <dbReference type="NCBI Taxonomy" id="2785627"/>
    <lineage>
        <taxon>Bacteria</taxon>
        <taxon>Pseudomonadati</taxon>
        <taxon>Pseudomonadota</taxon>
        <taxon>Betaproteobacteria</taxon>
        <taxon>Rhodocyclales</taxon>
        <taxon>Rhodocyclaceae</taxon>
        <taxon>Azospira</taxon>
    </lineage>
</organism>
<feature type="domain" description="Tle cognate immunity protein 4 C-terminal" evidence="2">
    <location>
        <begin position="161"/>
        <end position="324"/>
    </location>
</feature>
<dbReference type="Pfam" id="PF18426">
    <property type="entry name" value="Tli4_C"/>
    <property type="match status" value="1"/>
</dbReference>
<sequence>MQKFLMLVTALFLTVSGANGQGNNSVMQTINLGRFLVSIPKDVNIVGQGYFYVDDLIIKKTSFDSLQNSIKEDEDKINSKNSKYQVVKIVNGAKKGSSVIIKRRKNYIVYGHELGYELSGYFWLNGYLYQLKSECSVDRLTPTLEKMLSLISSAQPLNDREIPTIPGFCVKGAFFPGVPPYDHYESAEIFLRLKKYPDVTVKISVRTNAGKMDDGLISRVDKKPLPAEFNEIAKGIKKLRKGKHNVGNMEGEEILETYPTDDGYSVHTFTWESDGKPNDIYHPVMVVNVNSGRSEMGGFEKPLISDKEAISLFDEIVNSIRVRPIK</sequence>